<proteinExistence type="predicted"/>
<dbReference type="Proteomes" id="UP000076503">
    <property type="component" value="Unassembled WGS sequence"/>
</dbReference>
<feature type="domain" description="Cytochrome P460" evidence="2">
    <location>
        <begin position="105"/>
        <end position="187"/>
    </location>
</feature>
<dbReference type="RefSeq" id="WP_063359846.1">
    <property type="nucleotide sequence ID" value="NZ_AUXZ01000001.1"/>
</dbReference>
<evidence type="ECO:0000313" key="3">
    <source>
        <dbReference type="EMBL" id="KZN56509.1"/>
    </source>
</evidence>
<dbReference type="OrthoDB" id="6310568at2"/>
<dbReference type="AlphaFoldDB" id="A0A167GSG0"/>
<name>A0A167GSG0_9GAMM</name>
<dbReference type="Pfam" id="PF16694">
    <property type="entry name" value="Cytochrome_P460"/>
    <property type="match status" value="1"/>
</dbReference>
<accession>A0A167GSG0</accession>
<dbReference type="InterPro" id="IPR038142">
    <property type="entry name" value="Cytochrome_P460_sp"/>
</dbReference>
<comment type="caution">
    <text evidence="3">The sequence shown here is derived from an EMBL/GenBank/DDBJ whole genome shotgun (WGS) entry which is preliminary data.</text>
</comment>
<keyword evidence="1" id="KW-0732">Signal</keyword>
<evidence type="ECO:0000256" key="1">
    <source>
        <dbReference type="SAM" id="SignalP"/>
    </source>
</evidence>
<dbReference type="EMBL" id="AUXZ01000001">
    <property type="protein sequence ID" value="KZN56509.1"/>
    <property type="molecule type" value="Genomic_DNA"/>
</dbReference>
<protein>
    <recommendedName>
        <fullName evidence="2">Cytochrome P460 domain-containing protein</fullName>
    </recommendedName>
</protein>
<sequence length="195" mass="22748">MVSKLKILCLCAGFIVNSVTANPFNVYPFKVPDKYKAALKDYRTQWQRVTGFEHSGLHWQQFIVVFLNKDIKVYENNYLEYLRYYQDYDEDDEDEEEVTEPSFKSYQPGTIVLKENFSSQSGAPHDALTITMMIKREKGYSKGFGDWEYVQFDKEGTLILAGKGSEPVIKQMCSNCHASIEERDFIFANFYSRKK</sequence>
<evidence type="ECO:0000259" key="2">
    <source>
        <dbReference type="Pfam" id="PF16694"/>
    </source>
</evidence>
<dbReference type="CDD" id="cd20716">
    <property type="entry name" value="cyt_P460_fam"/>
    <property type="match status" value="1"/>
</dbReference>
<gene>
    <name evidence="3" type="ORF">N476_00080</name>
</gene>
<feature type="signal peptide" evidence="1">
    <location>
        <begin position="1"/>
        <end position="21"/>
    </location>
</feature>
<evidence type="ECO:0000313" key="4">
    <source>
        <dbReference type="Proteomes" id="UP000076503"/>
    </source>
</evidence>
<feature type="chain" id="PRO_5007887047" description="Cytochrome P460 domain-containing protein" evidence="1">
    <location>
        <begin position="22"/>
        <end position="195"/>
    </location>
</feature>
<dbReference type="Gene3D" id="3.50.70.20">
    <property type="entry name" value="Cytochrome P460"/>
    <property type="match status" value="1"/>
</dbReference>
<reference evidence="3 4" key="1">
    <citation type="submission" date="2013-07" db="EMBL/GenBank/DDBJ databases">
        <title>Comparative Genomic and Metabolomic Analysis of Twelve Strains of Pseudoalteromonas luteoviolacea.</title>
        <authorList>
            <person name="Vynne N.G."/>
            <person name="Mansson M."/>
            <person name="Gram L."/>
        </authorList>
    </citation>
    <scope>NUCLEOTIDE SEQUENCE [LARGE SCALE GENOMIC DNA]</scope>
    <source>
        <strain evidence="3 4">H33</strain>
    </source>
</reference>
<dbReference type="PATRIC" id="fig|1365251.3.peg.16"/>
<organism evidence="3 4">
    <name type="scientific">Pseudoalteromonas luteoviolacea H33</name>
    <dbReference type="NCBI Taxonomy" id="1365251"/>
    <lineage>
        <taxon>Bacteria</taxon>
        <taxon>Pseudomonadati</taxon>
        <taxon>Pseudomonadota</taxon>
        <taxon>Gammaproteobacteria</taxon>
        <taxon>Alteromonadales</taxon>
        <taxon>Pseudoalteromonadaceae</taxon>
        <taxon>Pseudoalteromonas</taxon>
    </lineage>
</organism>
<dbReference type="InterPro" id="IPR032033">
    <property type="entry name" value="Cytochrome_P460"/>
</dbReference>